<dbReference type="Proteomes" id="UP000266861">
    <property type="component" value="Unassembled WGS sequence"/>
</dbReference>
<accession>A0A397HFI6</accession>
<comment type="caution">
    <text evidence="1">The sequence shown here is derived from an EMBL/GenBank/DDBJ whole genome shotgun (WGS) entry which is preliminary data.</text>
</comment>
<reference evidence="1 2" key="1">
    <citation type="submission" date="2018-08" db="EMBL/GenBank/DDBJ databases">
        <title>Genome and evolution of the arbuscular mycorrhizal fungus Diversispora epigaea (formerly Glomus versiforme) and its bacterial endosymbionts.</title>
        <authorList>
            <person name="Sun X."/>
            <person name="Fei Z."/>
            <person name="Harrison M."/>
        </authorList>
    </citation>
    <scope>NUCLEOTIDE SEQUENCE [LARGE SCALE GENOMIC DNA]</scope>
    <source>
        <strain evidence="1 2">IT104</strain>
    </source>
</reference>
<proteinExistence type="predicted"/>
<sequence>MVSKGKRKESDNLWEDSGVRRFIKLCWGFELLELSRSFRFNSDTIQGADNRRILSGITKKLADSQNVQHCCQEFPIYEFSQIGSVLDLQKVAFGERADKWENLGSQSKLPTKAHLGLIHRCIFRFNSDTIQGADNRRILSGITKKLADSQNVQHCCQEFPIYEFSQIGSVLDLQKVAFGERADKWENLGSQSKLPTKAHLGLIHRCMSIKMLVRSVT</sequence>
<name>A0A397HFI6_9GLOM</name>
<evidence type="ECO:0000313" key="2">
    <source>
        <dbReference type="Proteomes" id="UP000266861"/>
    </source>
</evidence>
<keyword evidence="2" id="KW-1185">Reference proteome</keyword>
<gene>
    <name evidence="1" type="ORF">Glove_365g177</name>
</gene>
<organism evidence="1 2">
    <name type="scientific">Diversispora epigaea</name>
    <dbReference type="NCBI Taxonomy" id="1348612"/>
    <lineage>
        <taxon>Eukaryota</taxon>
        <taxon>Fungi</taxon>
        <taxon>Fungi incertae sedis</taxon>
        <taxon>Mucoromycota</taxon>
        <taxon>Glomeromycotina</taxon>
        <taxon>Glomeromycetes</taxon>
        <taxon>Diversisporales</taxon>
        <taxon>Diversisporaceae</taxon>
        <taxon>Diversispora</taxon>
    </lineage>
</organism>
<dbReference type="AlphaFoldDB" id="A0A397HFI6"/>
<dbReference type="EMBL" id="PQFF01000331">
    <property type="protein sequence ID" value="RHZ59190.1"/>
    <property type="molecule type" value="Genomic_DNA"/>
</dbReference>
<evidence type="ECO:0000313" key="1">
    <source>
        <dbReference type="EMBL" id="RHZ59190.1"/>
    </source>
</evidence>
<protein>
    <submittedName>
        <fullName evidence="1">Uncharacterized protein</fullName>
    </submittedName>
</protein>